<dbReference type="Gene3D" id="3.90.550.10">
    <property type="entry name" value="Spore Coat Polysaccharide Biosynthesis Protein SpsA, Chain A"/>
    <property type="match status" value="1"/>
</dbReference>
<evidence type="ECO:0000259" key="1">
    <source>
        <dbReference type="Pfam" id="PF00535"/>
    </source>
</evidence>
<feature type="domain" description="Glycosyltransferase 2-like" evidence="1">
    <location>
        <begin position="20"/>
        <end position="90"/>
    </location>
</feature>
<name>A0ABV1WMN7_9ACTN</name>
<proteinExistence type="predicted"/>
<evidence type="ECO:0000313" key="2">
    <source>
        <dbReference type="EMBL" id="MER6984892.1"/>
    </source>
</evidence>
<sequence>MSRAVPGAAEPSVAAPVELSVVIPAYNEHERLGPTLDAVTTYLSDNESRFGTWEIVVADDGSTDGTGDLVDVRQDPRVRLVGGGRNRGKG</sequence>
<dbReference type="EMBL" id="JBEPCU010002072">
    <property type="protein sequence ID" value="MER6984892.1"/>
    <property type="molecule type" value="Genomic_DNA"/>
</dbReference>
<protein>
    <submittedName>
        <fullName evidence="2">Glycosyltransferase</fullName>
        <ecNumber evidence="2">2.4.-.-</ecNumber>
    </submittedName>
</protein>
<comment type="caution">
    <text evidence="2">The sequence shown here is derived from an EMBL/GenBank/DDBJ whole genome shotgun (WGS) entry which is preliminary data.</text>
</comment>
<dbReference type="Pfam" id="PF00535">
    <property type="entry name" value="Glycos_transf_2"/>
    <property type="match status" value="1"/>
</dbReference>
<gene>
    <name evidence="2" type="ORF">ABT317_50150</name>
</gene>
<keyword evidence="2" id="KW-0808">Transferase</keyword>
<dbReference type="EC" id="2.4.-.-" evidence="2"/>
<keyword evidence="2" id="KW-0328">Glycosyltransferase</keyword>
<dbReference type="InterPro" id="IPR029044">
    <property type="entry name" value="Nucleotide-diphossugar_trans"/>
</dbReference>
<evidence type="ECO:0000313" key="3">
    <source>
        <dbReference type="Proteomes" id="UP001458415"/>
    </source>
</evidence>
<reference evidence="2 3" key="1">
    <citation type="submission" date="2024-06" db="EMBL/GenBank/DDBJ databases">
        <title>The Natural Products Discovery Center: Release of the First 8490 Sequenced Strains for Exploring Actinobacteria Biosynthetic Diversity.</title>
        <authorList>
            <person name="Kalkreuter E."/>
            <person name="Kautsar S.A."/>
            <person name="Yang D."/>
            <person name="Bader C.D."/>
            <person name="Teijaro C.N."/>
            <person name="Fluegel L."/>
            <person name="Davis C.M."/>
            <person name="Simpson J.R."/>
            <person name="Lauterbach L."/>
            <person name="Steele A.D."/>
            <person name="Gui C."/>
            <person name="Meng S."/>
            <person name="Li G."/>
            <person name="Viehrig K."/>
            <person name="Ye F."/>
            <person name="Su P."/>
            <person name="Kiefer A.F."/>
            <person name="Nichols A."/>
            <person name="Cepeda A.J."/>
            <person name="Yan W."/>
            <person name="Fan B."/>
            <person name="Jiang Y."/>
            <person name="Adhikari A."/>
            <person name="Zheng C.-J."/>
            <person name="Schuster L."/>
            <person name="Cowan T.M."/>
            <person name="Smanski M.J."/>
            <person name="Chevrette M.G."/>
            <person name="De Carvalho L.P.S."/>
            <person name="Shen B."/>
        </authorList>
    </citation>
    <scope>NUCLEOTIDE SEQUENCE [LARGE SCALE GENOMIC DNA]</scope>
    <source>
        <strain evidence="2 3">NPDC000634</strain>
    </source>
</reference>
<dbReference type="GO" id="GO:0016757">
    <property type="term" value="F:glycosyltransferase activity"/>
    <property type="evidence" value="ECO:0007669"/>
    <property type="project" value="UniProtKB-KW"/>
</dbReference>
<dbReference type="Proteomes" id="UP001458415">
    <property type="component" value="Unassembled WGS sequence"/>
</dbReference>
<dbReference type="InterPro" id="IPR001173">
    <property type="entry name" value="Glyco_trans_2-like"/>
</dbReference>
<dbReference type="PANTHER" id="PTHR10859">
    <property type="entry name" value="GLYCOSYL TRANSFERASE"/>
    <property type="match status" value="1"/>
</dbReference>
<keyword evidence="3" id="KW-1185">Reference proteome</keyword>
<dbReference type="SUPFAM" id="SSF53448">
    <property type="entry name" value="Nucleotide-diphospho-sugar transferases"/>
    <property type="match status" value="1"/>
</dbReference>
<feature type="non-terminal residue" evidence="2">
    <location>
        <position position="90"/>
    </location>
</feature>
<accession>A0ABV1WMN7</accession>
<organism evidence="2 3">
    <name type="scientific">Streptomyces carpinensis</name>
    <dbReference type="NCBI Taxonomy" id="66369"/>
    <lineage>
        <taxon>Bacteria</taxon>
        <taxon>Bacillati</taxon>
        <taxon>Actinomycetota</taxon>
        <taxon>Actinomycetes</taxon>
        <taxon>Kitasatosporales</taxon>
        <taxon>Streptomycetaceae</taxon>
        <taxon>Streptomyces</taxon>
    </lineage>
</organism>
<dbReference type="PANTHER" id="PTHR10859:SF91">
    <property type="entry name" value="DOLICHYL-PHOSPHATE BETA-GLUCOSYLTRANSFERASE"/>
    <property type="match status" value="1"/>
</dbReference>